<evidence type="ECO:0000313" key="9">
    <source>
        <dbReference type="Proteomes" id="UP000192923"/>
    </source>
</evidence>
<evidence type="ECO:0000256" key="4">
    <source>
        <dbReference type="ARBA" id="ARBA00022777"/>
    </source>
</evidence>
<feature type="binding site" evidence="6">
    <location>
        <position position="9"/>
    </location>
    <ligand>
        <name>Mg(2+)</name>
        <dbReference type="ChEBI" id="CHEBI:18420"/>
    </ligand>
</feature>
<accession>A0A1Y6D2M5</accession>
<comment type="subunit">
    <text evidence="6">Homodimer.</text>
</comment>
<feature type="binding site" evidence="6">
    <location>
        <position position="16"/>
    </location>
    <ligand>
        <name>ATP</name>
        <dbReference type="ChEBI" id="CHEBI:30616"/>
    </ligand>
</feature>
<feature type="site" description="Transition state stabilizer" evidence="6">
    <location>
        <position position="164"/>
    </location>
</feature>
<feature type="binding site" evidence="6">
    <location>
        <begin position="192"/>
        <end position="196"/>
    </location>
    <ligand>
        <name>ATP</name>
        <dbReference type="ChEBI" id="CHEBI:30616"/>
    </ligand>
</feature>
<keyword evidence="6" id="KW-0460">Magnesium</keyword>
<comment type="function">
    <text evidence="6">Catalyzes the formation of acetyl phosphate from acetate and ATP. Can also catalyze the reverse reaction.</text>
</comment>
<dbReference type="GO" id="GO:0005524">
    <property type="term" value="F:ATP binding"/>
    <property type="evidence" value="ECO:0007669"/>
    <property type="project" value="UniProtKB-KW"/>
</dbReference>
<evidence type="ECO:0000256" key="2">
    <source>
        <dbReference type="ARBA" id="ARBA00022679"/>
    </source>
</evidence>
<name>A0A1Y6D2M5_9GAMM</name>
<dbReference type="STRING" id="1760988.SAMN02949497_1544"/>
<dbReference type="EC" id="2.7.2.1" evidence="6"/>
<evidence type="ECO:0000256" key="3">
    <source>
        <dbReference type="ARBA" id="ARBA00022741"/>
    </source>
</evidence>
<evidence type="ECO:0000256" key="5">
    <source>
        <dbReference type="ARBA" id="ARBA00022840"/>
    </source>
</evidence>
<dbReference type="Pfam" id="PF00871">
    <property type="entry name" value="Acetate_kinase"/>
    <property type="match status" value="1"/>
</dbReference>
<comment type="catalytic activity">
    <reaction evidence="6">
        <text>acetate + ATP = acetyl phosphate + ADP</text>
        <dbReference type="Rhea" id="RHEA:11352"/>
        <dbReference type="ChEBI" id="CHEBI:22191"/>
        <dbReference type="ChEBI" id="CHEBI:30089"/>
        <dbReference type="ChEBI" id="CHEBI:30616"/>
        <dbReference type="ChEBI" id="CHEBI:456216"/>
        <dbReference type="EC" id="2.7.2.1"/>
    </reaction>
</comment>
<evidence type="ECO:0000256" key="6">
    <source>
        <dbReference type="HAMAP-Rule" id="MF_00020"/>
    </source>
</evidence>
<dbReference type="GO" id="GO:0006083">
    <property type="term" value="P:acetate metabolic process"/>
    <property type="evidence" value="ECO:0007669"/>
    <property type="project" value="TreeGrafter"/>
</dbReference>
<keyword evidence="4 6" id="KW-0418">Kinase</keyword>
<feature type="binding site" evidence="6">
    <location>
        <position position="75"/>
    </location>
    <ligand>
        <name>substrate</name>
    </ligand>
</feature>
<gene>
    <name evidence="6" type="primary">ackA</name>
    <name evidence="8" type="ORF">SAMN02949497_1544</name>
</gene>
<dbReference type="GO" id="GO:0006085">
    <property type="term" value="P:acetyl-CoA biosynthetic process"/>
    <property type="evidence" value="ECO:0007669"/>
    <property type="project" value="UniProtKB-UniRule"/>
</dbReference>
<keyword evidence="6" id="KW-0963">Cytoplasm</keyword>
<reference evidence="8 9" key="1">
    <citation type="submission" date="2016-12" db="EMBL/GenBank/DDBJ databases">
        <authorList>
            <person name="Song W.-J."/>
            <person name="Kurnit D.M."/>
        </authorList>
    </citation>
    <scope>NUCLEOTIDE SEQUENCE [LARGE SCALE GENOMIC DNA]</scope>
    <source>
        <strain evidence="8 9">175</strain>
    </source>
</reference>
<dbReference type="Gene3D" id="3.30.420.40">
    <property type="match status" value="2"/>
</dbReference>
<proteinExistence type="inferred from homology"/>
<dbReference type="InterPro" id="IPR000890">
    <property type="entry name" value="Aliphatic_acid_kin_short-chain"/>
</dbReference>
<feature type="binding site" evidence="6">
    <location>
        <position position="366"/>
    </location>
    <ligand>
        <name>Mg(2+)</name>
        <dbReference type="ChEBI" id="CHEBI:18420"/>
    </ligand>
</feature>
<keyword evidence="5 6" id="KW-0067">ATP-binding</keyword>
<feature type="site" description="Transition state stabilizer" evidence="6">
    <location>
        <position position="225"/>
    </location>
</feature>
<keyword evidence="2 6" id="KW-0808">Transferase</keyword>
<dbReference type="PROSITE" id="PS01075">
    <property type="entry name" value="ACETATE_KINASE_1"/>
    <property type="match status" value="1"/>
</dbReference>
<dbReference type="GO" id="GO:0000287">
    <property type="term" value="F:magnesium ion binding"/>
    <property type="evidence" value="ECO:0007669"/>
    <property type="project" value="UniProtKB-UniRule"/>
</dbReference>
<feature type="binding site" evidence="6">
    <location>
        <begin position="313"/>
        <end position="317"/>
    </location>
    <ligand>
        <name>ATP</name>
        <dbReference type="ChEBI" id="CHEBI:30616"/>
    </ligand>
</feature>
<dbReference type="PROSITE" id="PS01076">
    <property type="entry name" value="ACETATE_KINASE_2"/>
    <property type="match status" value="1"/>
</dbReference>
<keyword evidence="6" id="KW-0479">Metal-binding</keyword>
<sequence length="383" mass="39679">MPRKILVLNSGSSSLKYRLIDLDGEAVLATGLVERIGEDGAPAADHRQAIAELVRRLEASGHWRGAGDLYGIGHRVVHGGENFAAAAWVDDAVVAAIRAAIALAPLHNPPNLLGIEVCRELWPGVPQVAVFDTAFHQTMPPPAYRYALPESCYGGVPIRRYGFHGTSFAYVTRRVAEYLGRVPDALNLIALHLGNGASACAIGGGRSLDTSMGLTPLAGLMMGTRCGDLDPGVVLYLLGQGRTLAEVADLLNRDSGLKGVAGGNDMRDVLARVAAGDAEAGLAVAMYCHRIKHYVGAYSAVLGRVDALVFTGGIGEHAAPIRQGVCAGLANLGIVLDEAANAALGPGIAELQGGGGVKILVVPADEELEIARQAGGVIAQATV</sequence>
<feature type="binding site" evidence="6">
    <location>
        <begin position="265"/>
        <end position="267"/>
    </location>
    <ligand>
        <name>ATP</name>
        <dbReference type="ChEBI" id="CHEBI:30616"/>
    </ligand>
</feature>
<dbReference type="AlphaFoldDB" id="A0A1Y6D2M5"/>
<dbReference type="NCBIfam" id="TIGR00016">
    <property type="entry name" value="ackA"/>
    <property type="match status" value="1"/>
</dbReference>
<dbReference type="GO" id="GO:0005737">
    <property type="term" value="C:cytoplasm"/>
    <property type="evidence" value="ECO:0007669"/>
    <property type="project" value="UniProtKB-SubCell"/>
</dbReference>
<dbReference type="InterPro" id="IPR043129">
    <property type="entry name" value="ATPase_NBD"/>
</dbReference>
<comment type="similarity">
    <text evidence="1 6 7">Belongs to the acetokinase family.</text>
</comment>
<comment type="pathway">
    <text evidence="6">Metabolic intermediate biosynthesis; acetyl-CoA biosynthesis; acetyl-CoA from acetate: step 1/2.</text>
</comment>
<evidence type="ECO:0000313" key="8">
    <source>
        <dbReference type="EMBL" id="SMF94235.1"/>
    </source>
</evidence>
<keyword evidence="9" id="KW-1185">Reference proteome</keyword>
<comment type="cofactor">
    <cofactor evidence="6">
        <name>Mg(2+)</name>
        <dbReference type="ChEBI" id="CHEBI:18420"/>
    </cofactor>
    <cofactor evidence="6">
        <name>Mn(2+)</name>
        <dbReference type="ChEBI" id="CHEBI:29035"/>
    </cofactor>
    <text evidence="6">Mg(2+). Can also accept Mn(2+).</text>
</comment>
<dbReference type="OrthoDB" id="9802453at2"/>
<dbReference type="InterPro" id="IPR004372">
    <property type="entry name" value="Ac/propionate_kinase"/>
</dbReference>
<feature type="active site" description="Proton donor/acceptor" evidence="6">
    <location>
        <position position="132"/>
    </location>
</feature>
<dbReference type="PIRSF" id="PIRSF000722">
    <property type="entry name" value="Acetate_prop_kin"/>
    <property type="match status" value="1"/>
</dbReference>
<keyword evidence="3 6" id="KW-0547">Nucleotide-binding</keyword>
<dbReference type="UniPathway" id="UPA00340">
    <property type="reaction ID" value="UER00458"/>
</dbReference>
<dbReference type="EMBL" id="FXAM01000001">
    <property type="protein sequence ID" value="SMF94235.1"/>
    <property type="molecule type" value="Genomic_DNA"/>
</dbReference>
<protein>
    <recommendedName>
        <fullName evidence="6">Acetate kinase</fullName>
        <ecNumber evidence="6">2.7.2.1</ecNumber>
    </recommendedName>
    <alternativeName>
        <fullName evidence="6">Acetokinase</fullName>
    </alternativeName>
</protein>
<dbReference type="PANTHER" id="PTHR21060">
    <property type="entry name" value="ACETATE KINASE"/>
    <property type="match status" value="1"/>
</dbReference>
<dbReference type="HAMAP" id="MF_00020">
    <property type="entry name" value="Acetate_kinase"/>
    <property type="match status" value="1"/>
</dbReference>
<organism evidence="8 9">
    <name type="scientific">Methylomagnum ishizawai</name>
    <dbReference type="NCBI Taxonomy" id="1760988"/>
    <lineage>
        <taxon>Bacteria</taxon>
        <taxon>Pseudomonadati</taxon>
        <taxon>Pseudomonadota</taxon>
        <taxon>Gammaproteobacteria</taxon>
        <taxon>Methylococcales</taxon>
        <taxon>Methylococcaceae</taxon>
        <taxon>Methylomagnum</taxon>
    </lineage>
</organism>
<dbReference type="GO" id="GO:0008776">
    <property type="term" value="F:acetate kinase activity"/>
    <property type="evidence" value="ECO:0007669"/>
    <property type="project" value="UniProtKB-UniRule"/>
</dbReference>
<dbReference type="Proteomes" id="UP000192923">
    <property type="component" value="Unassembled WGS sequence"/>
</dbReference>
<comment type="subcellular location">
    <subcellularLocation>
        <location evidence="6">Cytoplasm</location>
    </subcellularLocation>
</comment>
<dbReference type="PRINTS" id="PR00471">
    <property type="entry name" value="ACETATEKNASE"/>
</dbReference>
<evidence type="ECO:0000256" key="1">
    <source>
        <dbReference type="ARBA" id="ARBA00008748"/>
    </source>
</evidence>
<dbReference type="CDD" id="cd24010">
    <property type="entry name" value="ASKHA_NBD_AcK_PK"/>
    <property type="match status" value="1"/>
</dbReference>
<dbReference type="PANTHER" id="PTHR21060:SF15">
    <property type="entry name" value="ACETATE KINASE-RELATED"/>
    <property type="match status" value="1"/>
</dbReference>
<dbReference type="SUPFAM" id="SSF53067">
    <property type="entry name" value="Actin-like ATPase domain"/>
    <property type="match status" value="2"/>
</dbReference>
<evidence type="ECO:0000256" key="7">
    <source>
        <dbReference type="RuleBase" id="RU003835"/>
    </source>
</evidence>
<dbReference type="InterPro" id="IPR023865">
    <property type="entry name" value="Aliphatic_acid_kinase_CS"/>
</dbReference>
<dbReference type="RefSeq" id="WP_085211428.1">
    <property type="nucleotide sequence ID" value="NZ_FXAM01000001.1"/>
</dbReference>